<dbReference type="CDD" id="cd02134">
    <property type="entry name" value="KH-II_NusA_rpt1"/>
    <property type="match status" value="1"/>
</dbReference>
<dbReference type="GO" id="GO:0003700">
    <property type="term" value="F:DNA-binding transcription factor activity"/>
    <property type="evidence" value="ECO:0007669"/>
    <property type="project" value="InterPro"/>
</dbReference>
<dbReference type="Gene3D" id="3.30.1480.10">
    <property type="entry name" value="NusA, N-terminal domain"/>
    <property type="match status" value="1"/>
</dbReference>
<dbReference type="EMBL" id="BART01000884">
    <property type="protein sequence ID" value="GAG58165.1"/>
    <property type="molecule type" value="Genomic_DNA"/>
</dbReference>
<keyword evidence="3" id="KW-0889">Transcription antitermination</keyword>
<sequence>MSYELIEALKQIEREKGIAFETILENLEAALLSAYRKKYGSNRNVRIEIDRKIGTIKIFKLIEGEGEENKKEEIVATPSDFGRITAQTVKHVLNQRLREVGREIMYKEFKNMVGEVMTGIIRQTDQRFTLVDLGKVEALFPQGEQIPGEKYGLGDRIKCFIVDVKKTTKGPQVIVSRTHPSLIKRLFELEVPEISDGIVEINRVAREPGNRSKIAVSSNDSNIDPVGACVGQRGSRVRMVVDELSGERIDIVKYSDDMGS</sequence>
<evidence type="ECO:0000259" key="7">
    <source>
        <dbReference type="PROSITE" id="PS50126"/>
    </source>
</evidence>
<dbReference type="AlphaFoldDB" id="X0YPL9"/>
<keyword evidence="5" id="KW-0805">Transcription regulation</keyword>
<name>X0YPL9_9ZZZZ</name>
<protein>
    <recommendedName>
        <fullName evidence="7">S1 motif domain-containing protein</fullName>
    </recommendedName>
</protein>
<gene>
    <name evidence="8" type="ORF">S01H4_03561</name>
</gene>
<evidence type="ECO:0000256" key="1">
    <source>
        <dbReference type="ARBA" id="ARBA00022472"/>
    </source>
</evidence>
<dbReference type="GO" id="GO:0005829">
    <property type="term" value="C:cytosol"/>
    <property type="evidence" value="ECO:0007669"/>
    <property type="project" value="TreeGrafter"/>
</dbReference>
<dbReference type="InterPro" id="IPR012340">
    <property type="entry name" value="NA-bd_OB-fold"/>
</dbReference>
<proteinExistence type="predicted"/>
<dbReference type="GO" id="GO:0003723">
    <property type="term" value="F:RNA binding"/>
    <property type="evidence" value="ECO:0007669"/>
    <property type="project" value="UniProtKB-KW"/>
</dbReference>
<evidence type="ECO:0000313" key="8">
    <source>
        <dbReference type="EMBL" id="GAG58165.1"/>
    </source>
</evidence>
<dbReference type="SUPFAM" id="SSF50249">
    <property type="entry name" value="Nucleic acid-binding proteins"/>
    <property type="match status" value="1"/>
</dbReference>
<keyword evidence="1" id="KW-0806">Transcription termination</keyword>
<accession>X0YPL9</accession>
<keyword evidence="4" id="KW-0694">RNA-binding</keyword>
<dbReference type="InterPro" id="IPR003029">
    <property type="entry name" value="S1_domain"/>
</dbReference>
<reference evidence="8" key="1">
    <citation type="journal article" date="2014" name="Front. Microbiol.">
        <title>High frequency of phylogenetically diverse reductive dehalogenase-homologous genes in deep subseafloor sedimentary metagenomes.</title>
        <authorList>
            <person name="Kawai M."/>
            <person name="Futagami T."/>
            <person name="Toyoda A."/>
            <person name="Takaki Y."/>
            <person name="Nishi S."/>
            <person name="Hori S."/>
            <person name="Arai W."/>
            <person name="Tsubouchi T."/>
            <person name="Morono Y."/>
            <person name="Uchiyama I."/>
            <person name="Ito T."/>
            <person name="Fujiyama A."/>
            <person name="Inagaki F."/>
            <person name="Takami H."/>
        </authorList>
    </citation>
    <scope>NUCLEOTIDE SEQUENCE</scope>
    <source>
        <strain evidence="8">Expedition CK06-06</strain>
    </source>
</reference>
<evidence type="ECO:0000256" key="5">
    <source>
        <dbReference type="ARBA" id="ARBA00023015"/>
    </source>
</evidence>
<dbReference type="FunFam" id="2.40.50.140:FF:000058">
    <property type="entry name" value="Transcription termination/antitermination protein NusA"/>
    <property type="match status" value="1"/>
</dbReference>
<dbReference type="Gene3D" id="3.30.300.20">
    <property type="match status" value="1"/>
</dbReference>
<dbReference type="PANTHER" id="PTHR22648">
    <property type="entry name" value="TRANSCRIPTION TERMINATION FACTOR NUSA"/>
    <property type="match status" value="1"/>
</dbReference>
<dbReference type="PANTHER" id="PTHR22648:SF0">
    <property type="entry name" value="TRANSCRIPTION TERMINATION_ANTITERMINATION PROTEIN NUSA"/>
    <property type="match status" value="1"/>
</dbReference>
<dbReference type="GO" id="GO:0006353">
    <property type="term" value="P:DNA-templated transcription termination"/>
    <property type="evidence" value="ECO:0007669"/>
    <property type="project" value="UniProtKB-KW"/>
</dbReference>
<dbReference type="GO" id="GO:0031564">
    <property type="term" value="P:transcription antitermination"/>
    <property type="evidence" value="ECO:0007669"/>
    <property type="project" value="UniProtKB-KW"/>
</dbReference>
<dbReference type="InterPro" id="IPR030842">
    <property type="entry name" value="TF_NusA_bacterial"/>
</dbReference>
<keyword evidence="6" id="KW-0804">Transcription</keyword>
<comment type="caution">
    <text evidence="8">The sequence shown here is derived from an EMBL/GenBank/DDBJ whole genome shotgun (WGS) entry which is preliminary data.</text>
</comment>
<dbReference type="InterPro" id="IPR036555">
    <property type="entry name" value="NusA_N_sf"/>
</dbReference>
<dbReference type="InterPro" id="IPR025249">
    <property type="entry name" value="TF_NusA_KH_1st"/>
</dbReference>
<dbReference type="InterPro" id="IPR013735">
    <property type="entry name" value="TF_NusA_N"/>
</dbReference>
<evidence type="ECO:0000256" key="4">
    <source>
        <dbReference type="ARBA" id="ARBA00022884"/>
    </source>
</evidence>
<dbReference type="InterPro" id="IPR009019">
    <property type="entry name" value="KH_sf_prok-type"/>
</dbReference>
<organism evidence="8">
    <name type="scientific">marine sediment metagenome</name>
    <dbReference type="NCBI Taxonomy" id="412755"/>
    <lineage>
        <taxon>unclassified sequences</taxon>
        <taxon>metagenomes</taxon>
        <taxon>ecological metagenomes</taxon>
    </lineage>
</organism>
<dbReference type="Gene3D" id="2.40.50.140">
    <property type="entry name" value="Nucleic acid-binding proteins"/>
    <property type="match status" value="1"/>
</dbReference>
<evidence type="ECO:0000256" key="2">
    <source>
        <dbReference type="ARBA" id="ARBA00022490"/>
    </source>
</evidence>
<evidence type="ECO:0000256" key="6">
    <source>
        <dbReference type="ARBA" id="ARBA00023163"/>
    </source>
</evidence>
<dbReference type="Pfam" id="PF08529">
    <property type="entry name" value="NusA_N"/>
    <property type="match status" value="1"/>
</dbReference>
<dbReference type="InterPro" id="IPR015946">
    <property type="entry name" value="KH_dom-like_a/b"/>
</dbReference>
<dbReference type="SUPFAM" id="SSF54814">
    <property type="entry name" value="Prokaryotic type KH domain (KH-domain type II)"/>
    <property type="match status" value="1"/>
</dbReference>
<dbReference type="Pfam" id="PF13184">
    <property type="entry name" value="KH_NusA_1st"/>
    <property type="match status" value="1"/>
</dbReference>
<keyword evidence="2" id="KW-0963">Cytoplasm</keyword>
<feature type="domain" description="S1 motif" evidence="7">
    <location>
        <begin position="114"/>
        <end position="178"/>
    </location>
</feature>
<evidence type="ECO:0000256" key="3">
    <source>
        <dbReference type="ARBA" id="ARBA00022814"/>
    </source>
</evidence>
<dbReference type="CDD" id="cd04455">
    <property type="entry name" value="S1_NusA"/>
    <property type="match status" value="1"/>
</dbReference>
<dbReference type="FunFam" id="3.30.300.20:FF:000002">
    <property type="entry name" value="Transcription termination/antitermination protein NusA"/>
    <property type="match status" value="1"/>
</dbReference>
<dbReference type="PROSITE" id="PS50126">
    <property type="entry name" value="S1"/>
    <property type="match status" value="1"/>
</dbReference>
<dbReference type="SUPFAM" id="SSF69705">
    <property type="entry name" value="Transcription factor NusA, N-terminal domain"/>
    <property type="match status" value="1"/>
</dbReference>